<dbReference type="EMBL" id="BORC01000014">
    <property type="protein sequence ID" value="GIN64390.1"/>
    <property type="molecule type" value="Genomic_DNA"/>
</dbReference>
<organism evidence="1 2">
    <name type="scientific">Robertmurraya siralis</name>
    <dbReference type="NCBI Taxonomy" id="77777"/>
    <lineage>
        <taxon>Bacteria</taxon>
        <taxon>Bacillati</taxon>
        <taxon>Bacillota</taxon>
        <taxon>Bacilli</taxon>
        <taxon>Bacillales</taxon>
        <taxon>Bacillaceae</taxon>
        <taxon>Robertmurraya</taxon>
    </lineage>
</organism>
<dbReference type="Proteomes" id="UP000682111">
    <property type="component" value="Unassembled WGS sequence"/>
</dbReference>
<comment type="caution">
    <text evidence="1">The sequence shown here is derived from an EMBL/GenBank/DDBJ whole genome shotgun (WGS) entry which is preliminary data.</text>
</comment>
<name>A0A919WLU8_9BACI</name>
<proteinExistence type="predicted"/>
<evidence type="ECO:0000313" key="2">
    <source>
        <dbReference type="Proteomes" id="UP000682111"/>
    </source>
</evidence>
<keyword evidence="2" id="KW-1185">Reference proteome</keyword>
<dbReference type="AlphaFoldDB" id="A0A919WLU8"/>
<accession>A0A919WLU8</accession>
<gene>
    <name evidence="1" type="ORF">J27TS8_43830</name>
</gene>
<reference evidence="1" key="1">
    <citation type="submission" date="2021-03" db="EMBL/GenBank/DDBJ databases">
        <title>Antimicrobial resistance genes in bacteria isolated from Japanese honey, and their potential for conferring macrolide and lincosamide resistance in the American foulbrood pathogen Paenibacillus larvae.</title>
        <authorList>
            <person name="Okamoto M."/>
            <person name="Kumagai M."/>
            <person name="Kanamori H."/>
            <person name="Takamatsu D."/>
        </authorList>
    </citation>
    <scope>NUCLEOTIDE SEQUENCE</scope>
    <source>
        <strain evidence="1">J27TS8</strain>
    </source>
</reference>
<sequence>MIGKGKSGDLYYIDGDRKETVKIMEEEESDQWTKSIQIWKCFLRMFKIVMKKLDN</sequence>
<protein>
    <submittedName>
        <fullName evidence="1">Uncharacterized protein</fullName>
    </submittedName>
</protein>
<evidence type="ECO:0000313" key="1">
    <source>
        <dbReference type="EMBL" id="GIN64390.1"/>
    </source>
</evidence>